<comment type="caution">
    <text evidence="2">The sequence shown here is derived from an EMBL/GenBank/DDBJ whole genome shotgun (WGS) entry which is preliminary data.</text>
</comment>
<evidence type="ECO:0000313" key="3">
    <source>
        <dbReference type="Proteomes" id="UP001375382"/>
    </source>
</evidence>
<dbReference type="Proteomes" id="UP001375382">
    <property type="component" value="Unassembled WGS sequence"/>
</dbReference>
<dbReference type="RefSeq" id="WP_335735772.1">
    <property type="nucleotide sequence ID" value="NZ_JALAAR010000006.1"/>
</dbReference>
<dbReference type="SUPFAM" id="SSF69047">
    <property type="entry name" value="Hypothetical protein YjbJ"/>
    <property type="match status" value="1"/>
</dbReference>
<dbReference type="Gene3D" id="1.10.1470.10">
    <property type="entry name" value="YjbJ"/>
    <property type="match status" value="1"/>
</dbReference>
<protein>
    <submittedName>
        <fullName evidence="2">Uncharacterized protein</fullName>
    </submittedName>
</protein>
<gene>
    <name evidence="2" type="ORF">MN202_08985</name>
</gene>
<organism evidence="2 3">
    <name type="scientific">Rheinheimera muenzenbergensis</name>
    <dbReference type="NCBI Taxonomy" id="1193628"/>
    <lineage>
        <taxon>Bacteria</taxon>
        <taxon>Pseudomonadati</taxon>
        <taxon>Pseudomonadota</taxon>
        <taxon>Gammaproteobacteria</taxon>
        <taxon>Chromatiales</taxon>
        <taxon>Chromatiaceae</taxon>
        <taxon>Rheinheimera</taxon>
    </lineage>
</organism>
<dbReference type="InterPro" id="IPR036629">
    <property type="entry name" value="YjbJ_sf"/>
</dbReference>
<keyword evidence="3" id="KW-1185">Reference proteome</keyword>
<reference evidence="2 3" key="1">
    <citation type="journal article" date="2023" name="Ecotoxicol. Environ. Saf.">
        <title>Mercury remediation potential of mercury-resistant strain Rheinheimera metallidurans sp. nov. isolated from a municipal waste dumping site.</title>
        <authorList>
            <person name="Yadav V."/>
            <person name="Manjhi A."/>
            <person name="Vadakedath N."/>
        </authorList>
    </citation>
    <scope>NUCLEOTIDE SEQUENCE [LARGE SCALE GENOMIC DNA]</scope>
    <source>
        <strain evidence="2 3">E-49</strain>
    </source>
</reference>
<feature type="region of interest" description="Disordered" evidence="1">
    <location>
        <begin position="1"/>
        <end position="26"/>
    </location>
</feature>
<name>A0ABU8C609_9GAMM</name>
<evidence type="ECO:0000256" key="1">
    <source>
        <dbReference type="SAM" id="MobiDB-lite"/>
    </source>
</evidence>
<evidence type="ECO:0000313" key="2">
    <source>
        <dbReference type="EMBL" id="MEH8017366.1"/>
    </source>
</evidence>
<dbReference type="EMBL" id="JALAAR010000006">
    <property type="protein sequence ID" value="MEH8017366.1"/>
    <property type="molecule type" value="Genomic_DNA"/>
</dbReference>
<feature type="compositionally biased region" description="Basic and acidic residues" evidence="1">
    <location>
        <begin position="1"/>
        <end position="13"/>
    </location>
</feature>
<proteinExistence type="predicted"/>
<sequence>MNKFSEQNKDMHSNKANSGDMTAEVGTAAPVNQAGVKTVQVTAQAAAKGKWPQQVKAAKSQWSKLSEAEILQSDGNPQQLSGLVQKRYDLARDVADKQVKTFLDQCKLA</sequence>
<accession>A0ABU8C609</accession>